<accession>A0A067RKT5</accession>
<dbReference type="InterPro" id="IPR018935">
    <property type="entry name" value="RIO_kinase_CS"/>
</dbReference>
<evidence type="ECO:0000256" key="7">
    <source>
        <dbReference type="ARBA" id="ARBA00022527"/>
    </source>
</evidence>
<keyword evidence="5" id="KW-0963">Cytoplasm</keyword>
<dbReference type="SUPFAM" id="SSF46785">
    <property type="entry name" value="Winged helix' DNA-binding domain"/>
    <property type="match status" value="1"/>
</dbReference>
<dbReference type="GO" id="GO:0005634">
    <property type="term" value="C:nucleus"/>
    <property type="evidence" value="ECO:0007669"/>
    <property type="project" value="TreeGrafter"/>
</dbReference>
<dbReference type="GO" id="GO:0046872">
    <property type="term" value="F:metal ion binding"/>
    <property type="evidence" value="ECO:0007669"/>
    <property type="project" value="UniProtKB-KW"/>
</dbReference>
<dbReference type="FunFam" id="1.10.510.10:FF:000307">
    <property type="entry name" value="Serine/threonine-protein kinase RIO2"/>
    <property type="match status" value="1"/>
</dbReference>
<evidence type="ECO:0000256" key="8">
    <source>
        <dbReference type="ARBA" id="ARBA00022553"/>
    </source>
</evidence>
<keyword evidence="14" id="KW-0460">Magnesium</keyword>
<dbReference type="InterPro" id="IPR036388">
    <property type="entry name" value="WH-like_DNA-bd_sf"/>
</dbReference>
<dbReference type="GO" id="GO:0005829">
    <property type="term" value="C:cytosol"/>
    <property type="evidence" value="ECO:0007669"/>
    <property type="project" value="TreeGrafter"/>
</dbReference>
<sequence length="506" mass="57862">MGKLNVTILRYLTKEDFRVLTAIEMGMKNHELVPGSLAASIANLRHGGVHKLLKELCKNRLLSYERGKHYDGYRLTNAGYDYLALKTLTSKNAVSSFGNQIGVGKESNIYVVANEEGQPLCLKLHRLGRTCFRNIKEKRDYHQHRHTASWLYLSRISATKEFAYMKALHERDFPVPKPIDFNRHCVVMELVEGKPFCQMHEVADVESLYDELMDLIVRLGNHGVIHGDFNEFNIIITNEGKPILIDFPQMISTSHPNAEMFFDRDVNCIRDFFKRRFGYESSLHPTFSDVMREDNLDVEVSASGFTRQMEKDLYVEMGIEKDDNESVEVGEELDKRIGHSEVEQLKNKAEDMLNDEVDCEVQNNSEECVINNNSESDIAKLPSVITAAQSNSISSGSLKDEDTEKLQYLKMSRNPHCLSDDKTCEKECPSERIRFYSSTFSVRSTSTAATIAPGEIRSRVKKSLEQREKSSLKKRITVKGEASAVTRSRRENMDTIKQCDGIWNWE</sequence>
<evidence type="ECO:0000256" key="17">
    <source>
        <dbReference type="ARBA" id="ARBA00064676"/>
    </source>
</evidence>
<dbReference type="STRING" id="136037.A0A067RKT5"/>
<keyword evidence="10" id="KW-0479">Metal-binding</keyword>
<dbReference type="PANTHER" id="PTHR45852:SF1">
    <property type="entry name" value="SERINE_THREONINE-PROTEIN KINASE RIO2"/>
    <property type="match status" value="1"/>
</dbReference>
<evidence type="ECO:0000256" key="14">
    <source>
        <dbReference type="ARBA" id="ARBA00022842"/>
    </source>
</evidence>
<dbReference type="InterPro" id="IPR036390">
    <property type="entry name" value="WH_DNA-bd_sf"/>
</dbReference>
<dbReference type="Gene3D" id="3.30.200.20">
    <property type="entry name" value="Phosphorylase Kinase, domain 1"/>
    <property type="match status" value="1"/>
</dbReference>
<dbReference type="OMA" id="MIHHENT"/>
<name>A0A067RKT5_ZOONE</name>
<gene>
    <name evidence="22" type="ORF">L798_02892</name>
</gene>
<evidence type="ECO:0000256" key="1">
    <source>
        <dbReference type="ARBA" id="ARBA00001946"/>
    </source>
</evidence>
<dbReference type="InParanoid" id="A0A067RKT5"/>
<dbReference type="CDD" id="cd05144">
    <property type="entry name" value="RIO2_C"/>
    <property type="match status" value="1"/>
</dbReference>
<dbReference type="FunFam" id="1.10.10.10:FF:000053">
    <property type="entry name" value="Serine/threonine-protein kinase RIO2"/>
    <property type="match status" value="1"/>
</dbReference>
<dbReference type="GO" id="GO:0030490">
    <property type="term" value="P:maturation of SSU-rRNA"/>
    <property type="evidence" value="ECO:0007669"/>
    <property type="project" value="TreeGrafter"/>
</dbReference>
<dbReference type="InterPro" id="IPR015285">
    <property type="entry name" value="RIO2_wHTH_N"/>
</dbReference>
<evidence type="ECO:0000256" key="2">
    <source>
        <dbReference type="ARBA" id="ARBA00004496"/>
    </source>
</evidence>
<evidence type="ECO:0000259" key="21">
    <source>
        <dbReference type="SMART" id="SM00090"/>
    </source>
</evidence>
<dbReference type="GO" id="GO:0030688">
    <property type="term" value="C:preribosome, small subunit precursor"/>
    <property type="evidence" value="ECO:0007669"/>
    <property type="project" value="TreeGrafter"/>
</dbReference>
<dbReference type="Gene3D" id="1.10.510.10">
    <property type="entry name" value="Transferase(Phosphotransferase) domain 1"/>
    <property type="match status" value="1"/>
</dbReference>
<dbReference type="eggNOG" id="KOG2268">
    <property type="taxonomic scope" value="Eukaryota"/>
</dbReference>
<dbReference type="Gene3D" id="1.10.10.10">
    <property type="entry name" value="Winged helix-like DNA-binding domain superfamily/Winged helix DNA-binding domain"/>
    <property type="match status" value="1"/>
</dbReference>
<comment type="subcellular location">
    <subcellularLocation>
        <location evidence="2">Cytoplasm</location>
    </subcellularLocation>
</comment>
<dbReference type="FunFam" id="3.30.200.20:FF:000052">
    <property type="entry name" value="Serine/threonine-protein kinase RIO2"/>
    <property type="match status" value="1"/>
</dbReference>
<keyword evidence="12 22" id="KW-0418">Kinase</keyword>
<dbReference type="GO" id="GO:0005524">
    <property type="term" value="F:ATP binding"/>
    <property type="evidence" value="ECO:0007669"/>
    <property type="project" value="UniProtKB-KW"/>
</dbReference>
<dbReference type="GO" id="GO:0004674">
    <property type="term" value="F:protein serine/threonine kinase activity"/>
    <property type="evidence" value="ECO:0007669"/>
    <property type="project" value="UniProtKB-KW"/>
</dbReference>
<dbReference type="Pfam" id="PF01163">
    <property type="entry name" value="RIO1"/>
    <property type="match status" value="1"/>
</dbReference>
<evidence type="ECO:0000256" key="16">
    <source>
        <dbReference type="ARBA" id="ARBA00048679"/>
    </source>
</evidence>
<evidence type="ECO:0000256" key="10">
    <source>
        <dbReference type="ARBA" id="ARBA00022723"/>
    </source>
</evidence>
<feature type="domain" description="RIO kinase" evidence="21">
    <location>
        <begin position="66"/>
        <end position="297"/>
    </location>
</feature>
<keyword evidence="8" id="KW-0597">Phosphoprotein</keyword>
<keyword evidence="6" id="KW-0690">Ribosome biogenesis</keyword>
<evidence type="ECO:0000256" key="11">
    <source>
        <dbReference type="ARBA" id="ARBA00022741"/>
    </source>
</evidence>
<dbReference type="FunCoup" id="A0A067RKT5">
    <property type="interactions" value="2449"/>
</dbReference>
<dbReference type="OrthoDB" id="10258631at2759"/>
<dbReference type="Pfam" id="PF09202">
    <property type="entry name" value="Rio2_N"/>
    <property type="match status" value="1"/>
</dbReference>
<keyword evidence="9" id="KW-0808">Transferase</keyword>
<evidence type="ECO:0000256" key="20">
    <source>
        <dbReference type="ARBA" id="ARBA00076005"/>
    </source>
</evidence>
<keyword evidence="13" id="KW-0067">ATP-binding</keyword>
<dbReference type="InterPro" id="IPR030484">
    <property type="entry name" value="Rio2"/>
</dbReference>
<keyword evidence="11" id="KW-0547">Nucleotide-binding</keyword>
<dbReference type="AlphaFoldDB" id="A0A067RKT5"/>
<dbReference type="EC" id="2.7.11.1" evidence="4"/>
<dbReference type="Proteomes" id="UP000027135">
    <property type="component" value="Unassembled WGS sequence"/>
</dbReference>
<dbReference type="PANTHER" id="PTHR45852">
    <property type="entry name" value="SER/THR-PROTEIN KINASE RIO2"/>
    <property type="match status" value="1"/>
</dbReference>
<evidence type="ECO:0000256" key="15">
    <source>
        <dbReference type="ARBA" id="ARBA00047899"/>
    </source>
</evidence>
<dbReference type="SUPFAM" id="SSF56112">
    <property type="entry name" value="Protein kinase-like (PK-like)"/>
    <property type="match status" value="1"/>
</dbReference>
<proteinExistence type="inferred from homology"/>
<protein>
    <recommendedName>
        <fullName evidence="18">Serine/threonine-protein kinase RIO2</fullName>
        <ecNumber evidence="4">2.7.11.1</ecNumber>
    </recommendedName>
    <alternativeName>
        <fullName evidence="20">RIO kinase 2</fullName>
    </alternativeName>
    <alternativeName>
        <fullName evidence="19">Serine/threonine-protein kinase rio2</fullName>
    </alternativeName>
</protein>
<organism evidence="22 23">
    <name type="scientific">Zootermopsis nevadensis</name>
    <name type="common">Dampwood termite</name>
    <dbReference type="NCBI Taxonomy" id="136037"/>
    <lineage>
        <taxon>Eukaryota</taxon>
        <taxon>Metazoa</taxon>
        <taxon>Ecdysozoa</taxon>
        <taxon>Arthropoda</taxon>
        <taxon>Hexapoda</taxon>
        <taxon>Insecta</taxon>
        <taxon>Pterygota</taxon>
        <taxon>Neoptera</taxon>
        <taxon>Polyneoptera</taxon>
        <taxon>Dictyoptera</taxon>
        <taxon>Blattodea</taxon>
        <taxon>Blattoidea</taxon>
        <taxon>Termitoidae</taxon>
        <taxon>Termopsidae</taxon>
        <taxon>Zootermopsis</taxon>
    </lineage>
</organism>
<evidence type="ECO:0000256" key="4">
    <source>
        <dbReference type="ARBA" id="ARBA00012513"/>
    </source>
</evidence>
<evidence type="ECO:0000313" key="23">
    <source>
        <dbReference type="Proteomes" id="UP000027135"/>
    </source>
</evidence>
<reference evidence="22 23" key="1">
    <citation type="journal article" date="2014" name="Nat. Commun.">
        <title>Molecular traces of alternative social organization in a termite genome.</title>
        <authorList>
            <person name="Terrapon N."/>
            <person name="Li C."/>
            <person name="Robertson H.M."/>
            <person name="Ji L."/>
            <person name="Meng X."/>
            <person name="Booth W."/>
            <person name="Chen Z."/>
            <person name="Childers C.P."/>
            <person name="Glastad K.M."/>
            <person name="Gokhale K."/>
            <person name="Gowin J."/>
            <person name="Gronenberg W."/>
            <person name="Hermansen R.A."/>
            <person name="Hu H."/>
            <person name="Hunt B.G."/>
            <person name="Huylmans A.K."/>
            <person name="Khalil S.M."/>
            <person name="Mitchell R.D."/>
            <person name="Munoz-Torres M.C."/>
            <person name="Mustard J.A."/>
            <person name="Pan H."/>
            <person name="Reese J.T."/>
            <person name="Scharf M.E."/>
            <person name="Sun F."/>
            <person name="Vogel H."/>
            <person name="Xiao J."/>
            <person name="Yang W."/>
            <person name="Yang Z."/>
            <person name="Yang Z."/>
            <person name="Zhou J."/>
            <person name="Zhu J."/>
            <person name="Brent C.S."/>
            <person name="Elsik C.G."/>
            <person name="Goodisman M.A."/>
            <person name="Liberles D.A."/>
            <person name="Roe R.M."/>
            <person name="Vargo E.L."/>
            <person name="Vilcinskas A."/>
            <person name="Wang J."/>
            <person name="Bornberg-Bauer E."/>
            <person name="Korb J."/>
            <person name="Zhang G."/>
            <person name="Liebig J."/>
        </authorList>
    </citation>
    <scope>NUCLEOTIDE SEQUENCE [LARGE SCALE GENOMIC DNA]</scope>
    <source>
        <tissue evidence="22">Whole organism</tissue>
    </source>
</reference>
<dbReference type="SMART" id="SM00090">
    <property type="entry name" value="RIO"/>
    <property type="match status" value="1"/>
</dbReference>
<comment type="similarity">
    <text evidence="3">Belongs to the protein kinase superfamily. RIO-type Ser/Thr kinase family.</text>
</comment>
<evidence type="ECO:0000256" key="5">
    <source>
        <dbReference type="ARBA" id="ARBA00022490"/>
    </source>
</evidence>
<dbReference type="InterPro" id="IPR000687">
    <property type="entry name" value="RIO_kinase"/>
</dbReference>
<dbReference type="InterPro" id="IPR011009">
    <property type="entry name" value="Kinase-like_dom_sf"/>
</dbReference>
<evidence type="ECO:0000256" key="13">
    <source>
        <dbReference type="ARBA" id="ARBA00022840"/>
    </source>
</evidence>
<keyword evidence="7" id="KW-0723">Serine/threonine-protein kinase</keyword>
<evidence type="ECO:0000256" key="6">
    <source>
        <dbReference type="ARBA" id="ARBA00022517"/>
    </source>
</evidence>
<keyword evidence="23" id="KW-1185">Reference proteome</keyword>
<evidence type="ECO:0000256" key="9">
    <source>
        <dbReference type="ARBA" id="ARBA00022679"/>
    </source>
</evidence>
<dbReference type="InterPro" id="IPR018934">
    <property type="entry name" value="RIO_dom"/>
</dbReference>
<evidence type="ECO:0000256" key="18">
    <source>
        <dbReference type="ARBA" id="ARBA00068353"/>
    </source>
</evidence>
<dbReference type="EMBL" id="KK852409">
    <property type="protein sequence ID" value="KDR24481.1"/>
    <property type="molecule type" value="Genomic_DNA"/>
</dbReference>
<dbReference type="PROSITE" id="PS01245">
    <property type="entry name" value="RIO1"/>
    <property type="match status" value="1"/>
</dbReference>
<comment type="catalytic activity">
    <reaction evidence="15">
        <text>L-threonyl-[protein] + ATP = O-phospho-L-threonyl-[protein] + ADP + H(+)</text>
        <dbReference type="Rhea" id="RHEA:46608"/>
        <dbReference type="Rhea" id="RHEA-COMP:11060"/>
        <dbReference type="Rhea" id="RHEA-COMP:11605"/>
        <dbReference type="ChEBI" id="CHEBI:15378"/>
        <dbReference type="ChEBI" id="CHEBI:30013"/>
        <dbReference type="ChEBI" id="CHEBI:30616"/>
        <dbReference type="ChEBI" id="CHEBI:61977"/>
        <dbReference type="ChEBI" id="CHEBI:456216"/>
        <dbReference type="EC" id="2.7.11.1"/>
    </reaction>
</comment>
<comment type="catalytic activity">
    <reaction evidence="16">
        <text>L-seryl-[protein] + ATP = O-phospho-L-seryl-[protein] + ADP + H(+)</text>
        <dbReference type="Rhea" id="RHEA:17989"/>
        <dbReference type="Rhea" id="RHEA-COMP:9863"/>
        <dbReference type="Rhea" id="RHEA-COMP:11604"/>
        <dbReference type="ChEBI" id="CHEBI:15378"/>
        <dbReference type="ChEBI" id="CHEBI:29999"/>
        <dbReference type="ChEBI" id="CHEBI:30616"/>
        <dbReference type="ChEBI" id="CHEBI:83421"/>
        <dbReference type="ChEBI" id="CHEBI:456216"/>
        <dbReference type="EC" id="2.7.11.1"/>
    </reaction>
</comment>
<evidence type="ECO:0000256" key="3">
    <source>
        <dbReference type="ARBA" id="ARBA00009196"/>
    </source>
</evidence>
<evidence type="ECO:0000313" key="22">
    <source>
        <dbReference type="EMBL" id="KDR24481.1"/>
    </source>
</evidence>
<evidence type="ECO:0000256" key="19">
    <source>
        <dbReference type="ARBA" id="ARBA00068837"/>
    </source>
</evidence>
<comment type="subunit">
    <text evidence="17">Associated with late 40S pre-ribosomal particles. Interacts with PLK1 (via its N-terminus).</text>
</comment>
<comment type="cofactor">
    <cofactor evidence="1">
        <name>Mg(2+)</name>
        <dbReference type="ChEBI" id="CHEBI:18420"/>
    </cofactor>
</comment>
<evidence type="ECO:0000256" key="12">
    <source>
        <dbReference type="ARBA" id="ARBA00022777"/>
    </source>
</evidence>